<protein>
    <submittedName>
        <fullName evidence="1">Uncharacterized protein</fullName>
    </submittedName>
</protein>
<name>A0A8T0V8E8_PANVG</name>
<keyword evidence="2" id="KW-1185">Reference proteome</keyword>
<organism evidence="1 2">
    <name type="scientific">Panicum virgatum</name>
    <name type="common">Blackwell switchgrass</name>
    <dbReference type="NCBI Taxonomy" id="38727"/>
    <lineage>
        <taxon>Eukaryota</taxon>
        <taxon>Viridiplantae</taxon>
        <taxon>Streptophyta</taxon>
        <taxon>Embryophyta</taxon>
        <taxon>Tracheophyta</taxon>
        <taxon>Spermatophyta</taxon>
        <taxon>Magnoliopsida</taxon>
        <taxon>Liliopsida</taxon>
        <taxon>Poales</taxon>
        <taxon>Poaceae</taxon>
        <taxon>PACMAD clade</taxon>
        <taxon>Panicoideae</taxon>
        <taxon>Panicodae</taxon>
        <taxon>Paniceae</taxon>
        <taxon>Panicinae</taxon>
        <taxon>Panicum</taxon>
        <taxon>Panicum sect. Hiantes</taxon>
    </lineage>
</organism>
<accession>A0A8T0V8E8</accession>
<dbReference type="AlphaFoldDB" id="A0A8T0V8E8"/>
<comment type="caution">
    <text evidence="1">The sequence shown here is derived from an EMBL/GenBank/DDBJ whole genome shotgun (WGS) entry which is preliminary data.</text>
</comment>
<dbReference type="Proteomes" id="UP000823388">
    <property type="component" value="Chromosome 3K"/>
</dbReference>
<reference evidence="1" key="1">
    <citation type="submission" date="2020-05" db="EMBL/GenBank/DDBJ databases">
        <title>WGS assembly of Panicum virgatum.</title>
        <authorList>
            <person name="Lovell J.T."/>
            <person name="Jenkins J."/>
            <person name="Shu S."/>
            <person name="Juenger T.E."/>
            <person name="Schmutz J."/>
        </authorList>
    </citation>
    <scope>NUCLEOTIDE SEQUENCE</scope>
    <source>
        <strain evidence="1">AP13</strain>
    </source>
</reference>
<evidence type="ECO:0000313" key="1">
    <source>
        <dbReference type="EMBL" id="KAG2630635.1"/>
    </source>
</evidence>
<sequence>MFHAVPVKLFFSPDAWSLDEWPRCDVFSFALVSITHCSYISHPTLPSYLPPAAAAIVSTPPPPPKSPITTSVPLFASLLSTSFPYLCFRYHPIRRLDLTNPHPHPLKGQDNKVNLEALDIITLPVIFQEDVDRRPSEEYH</sequence>
<evidence type="ECO:0000313" key="2">
    <source>
        <dbReference type="Proteomes" id="UP000823388"/>
    </source>
</evidence>
<proteinExistence type="predicted"/>
<gene>
    <name evidence="1" type="ORF">PVAP13_3KG538901</name>
</gene>
<dbReference type="EMBL" id="CM029041">
    <property type="protein sequence ID" value="KAG2630635.1"/>
    <property type="molecule type" value="Genomic_DNA"/>
</dbReference>